<dbReference type="GO" id="GO:0009307">
    <property type="term" value="P:DNA restriction-modification system"/>
    <property type="evidence" value="ECO:0007669"/>
    <property type="project" value="UniProtKB-KW"/>
</dbReference>
<dbReference type="InterPro" id="IPR051212">
    <property type="entry name" value="Type-I_RE_S_subunit"/>
</dbReference>
<sequence length="439" mass="49076">MSGLPSGWSPARLGDVLTLINGRAYKKHEMLDAGVPILRIQNLNGGNNWFYSDLDLQDDKYAKKGDLLYAWSATFGPYWCRWDKVIFHYHIWNVEPAPGVSKKFAYYELLRITQDIRAAAHGVAMPHMTKEGMEGWEIILPPLAEQTRIAAKLDELLAQVDTLKARIDGIPALLKRFRQSVLAAAVSGRLTEEWREFTTTESKANTAQLGELITEMRNGLSAKPNEDGKGLPILRISSVRAGSVDQADIRFLECNAADKERYALRVGDLLFTRYNGSLELVGVCGLVRQLTHVALVYPDKLIRVRCKTDVVLPEYLEIFFAETSARQRVMDLVKSTSGQKGISGQDLKALCVTYPSLSEQTEIVRRVEQLFAFADQLEVRVVAAKSRIDHLTQSILAKAFRGELVPQDPNDEPASVLLERIKAQRAAAPKARRGRKASV</sequence>
<dbReference type="AlphaFoldDB" id="A0A396S0B4"/>
<protein>
    <submittedName>
        <fullName evidence="5">Restriction endonuclease subunit S</fullName>
    </submittedName>
</protein>
<dbReference type="PANTHER" id="PTHR43140">
    <property type="entry name" value="TYPE-1 RESTRICTION ENZYME ECOKI SPECIFICITY PROTEIN"/>
    <property type="match status" value="1"/>
</dbReference>
<keyword evidence="6" id="KW-1185">Reference proteome</keyword>
<keyword evidence="5" id="KW-0255">Endonuclease</keyword>
<keyword evidence="5" id="KW-0378">Hydrolase</keyword>
<accession>A0A396S0B4</accession>
<dbReference type="InterPro" id="IPR044946">
    <property type="entry name" value="Restrct_endonuc_typeI_TRD_sf"/>
</dbReference>
<dbReference type="SUPFAM" id="SSF116734">
    <property type="entry name" value="DNA methylase specificity domain"/>
    <property type="match status" value="2"/>
</dbReference>
<dbReference type="CDD" id="cd17261">
    <property type="entry name" value="RMtype1_S_EcoKI-TRD2-CR2_like"/>
    <property type="match status" value="1"/>
</dbReference>
<dbReference type="Pfam" id="PF01420">
    <property type="entry name" value="Methylase_S"/>
    <property type="match status" value="1"/>
</dbReference>
<reference evidence="5 6" key="1">
    <citation type="submission" date="2018-06" db="EMBL/GenBank/DDBJ databases">
        <title>Pseudomonas jilinensis sp. nov., isolated from the production water of Jilin Oilfield in China.</title>
        <authorList>
            <person name="Wang J."/>
        </authorList>
    </citation>
    <scope>NUCLEOTIDE SEQUENCE [LARGE SCALE GENOMIC DNA]</scope>
    <source>
        <strain evidence="5 6">JS15-10A1</strain>
    </source>
</reference>
<dbReference type="GO" id="GO:0003677">
    <property type="term" value="F:DNA binding"/>
    <property type="evidence" value="ECO:0007669"/>
    <property type="project" value="UniProtKB-KW"/>
</dbReference>
<gene>
    <name evidence="5" type="ORF">C2846_04960</name>
</gene>
<keyword evidence="2" id="KW-0680">Restriction system</keyword>
<evidence type="ECO:0000256" key="1">
    <source>
        <dbReference type="ARBA" id="ARBA00010923"/>
    </source>
</evidence>
<name>A0A396S0B4_9PSED</name>
<dbReference type="PANTHER" id="PTHR43140:SF1">
    <property type="entry name" value="TYPE I RESTRICTION ENZYME ECOKI SPECIFICITY SUBUNIT"/>
    <property type="match status" value="1"/>
</dbReference>
<evidence type="ECO:0000313" key="5">
    <source>
        <dbReference type="EMBL" id="RHW22367.1"/>
    </source>
</evidence>
<evidence type="ECO:0000256" key="2">
    <source>
        <dbReference type="ARBA" id="ARBA00022747"/>
    </source>
</evidence>
<dbReference type="Gene3D" id="3.90.220.20">
    <property type="entry name" value="DNA methylase specificity domains"/>
    <property type="match status" value="2"/>
</dbReference>
<comment type="similarity">
    <text evidence="1">Belongs to the type-I restriction system S methylase family.</text>
</comment>
<dbReference type="GO" id="GO:0004519">
    <property type="term" value="F:endonuclease activity"/>
    <property type="evidence" value="ECO:0007669"/>
    <property type="project" value="UniProtKB-KW"/>
</dbReference>
<proteinExistence type="inferred from homology"/>
<organism evidence="5 6">
    <name type="scientific">Pseudomonas jilinensis</name>
    <dbReference type="NCBI Taxonomy" id="2078689"/>
    <lineage>
        <taxon>Bacteria</taxon>
        <taxon>Pseudomonadati</taxon>
        <taxon>Pseudomonadota</taxon>
        <taxon>Gammaproteobacteria</taxon>
        <taxon>Pseudomonadales</taxon>
        <taxon>Pseudomonadaceae</taxon>
        <taxon>Pseudomonas</taxon>
    </lineage>
</organism>
<feature type="domain" description="Type I restriction modification DNA specificity" evidence="4">
    <location>
        <begin position="5"/>
        <end position="170"/>
    </location>
</feature>
<dbReference type="Proteomes" id="UP000265745">
    <property type="component" value="Unassembled WGS sequence"/>
</dbReference>
<dbReference type="InterPro" id="IPR000055">
    <property type="entry name" value="Restrct_endonuc_typeI_TRD"/>
</dbReference>
<keyword evidence="5" id="KW-0540">Nuclease</keyword>
<dbReference type="EMBL" id="QJSA01000003">
    <property type="protein sequence ID" value="RHW22367.1"/>
    <property type="molecule type" value="Genomic_DNA"/>
</dbReference>
<comment type="caution">
    <text evidence="5">The sequence shown here is derived from an EMBL/GenBank/DDBJ whole genome shotgun (WGS) entry which is preliminary data.</text>
</comment>
<dbReference type="OrthoDB" id="398435at2"/>
<keyword evidence="3" id="KW-0238">DNA-binding</keyword>
<evidence type="ECO:0000256" key="3">
    <source>
        <dbReference type="ARBA" id="ARBA00023125"/>
    </source>
</evidence>
<evidence type="ECO:0000259" key="4">
    <source>
        <dbReference type="Pfam" id="PF01420"/>
    </source>
</evidence>
<dbReference type="CDD" id="cd17254">
    <property type="entry name" value="RMtype1_S_FclI-TRD1-CR1_like"/>
    <property type="match status" value="1"/>
</dbReference>
<evidence type="ECO:0000313" key="6">
    <source>
        <dbReference type="Proteomes" id="UP000265745"/>
    </source>
</evidence>